<feature type="coiled-coil region" evidence="1">
    <location>
        <begin position="790"/>
        <end position="832"/>
    </location>
</feature>
<dbReference type="InterPro" id="IPR030465">
    <property type="entry name" value="CEP131"/>
</dbReference>
<dbReference type="PANTHER" id="PTHR31540">
    <property type="entry name" value="CENTROSOMAL PROTEIN OF 131 KDA"/>
    <property type="match status" value="1"/>
</dbReference>
<feature type="compositionally biased region" description="Low complexity" evidence="2">
    <location>
        <begin position="109"/>
        <end position="120"/>
    </location>
</feature>
<dbReference type="AlphaFoldDB" id="A0AAD5PZ23"/>
<evidence type="ECO:0000256" key="2">
    <source>
        <dbReference type="SAM" id="MobiDB-lite"/>
    </source>
</evidence>
<dbReference type="GO" id="GO:0034451">
    <property type="term" value="C:centriolar satellite"/>
    <property type="evidence" value="ECO:0007669"/>
    <property type="project" value="TreeGrafter"/>
</dbReference>
<proteinExistence type="predicted"/>
<dbReference type="GO" id="GO:0035735">
    <property type="term" value="P:intraciliary transport involved in cilium assembly"/>
    <property type="evidence" value="ECO:0007669"/>
    <property type="project" value="InterPro"/>
</dbReference>
<reference evidence="3 4" key="1">
    <citation type="submission" date="2022-05" db="EMBL/GenBank/DDBJ databases">
        <title>A multi-omics perspective on studying reproductive biology in Daphnia sinensis.</title>
        <authorList>
            <person name="Jia J."/>
        </authorList>
    </citation>
    <scope>NUCLEOTIDE SEQUENCE [LARGE SCALE GENOMIC DNA]</scope>
    <source>
        <strain evidence="3 4">WSL</strain>
    </source>
</reference>
<feature type="compositionally biased region" description="Polar residues" evidence="2">
    <location>
        <begin position="234"/>
        <end position="277"/>
    </location>
</feature>
<dbReference type="GO" id="GO:0010824">
    <property type="term" value="P:regulation of centrosome duplication"/>
    <property type="evidence" value="ECO:0007669"/>
    <property type="project" value="TreeGrafter"/>
</dbReference>
<evidence type="ECO:0000313" key="3">
    <source>
        <dbReference type="EMBL" id="KAI9560625.1"/>
    </source>
</evidence>
<gene>
    <name evidence="3" type="ORF">GHT06_011575</name>
</gene>
<feature type="coiled-coil region" evidence="1">
    <location>
        <begin position="712"/>
        <end position="750"/>
    </location>
</feature>
<organism evidence="3 4">
    <name type="scientific">Daphnia sinensis</name>
    <dbReference type="NCBI Taxonomy" id="1820382"/>
    <lineage>
        <taxon>Eukaryota</taxon>
        <taxon>Metazoa</taxon>
        <taxon>Ecdysozoa</taxon>
        <taxon>Arthropoda</taxon>
        <taxon>Crustacea</taxon>
        <taxon>Branchiopoda</taxon>
        <taxon>Diplostraca</taxon>
        <taxon>Cladocera</taxon>
        <taxon>Anomopoda</taxon>
        <taxon>Daphniidae</taxon>
        <taxon>Daphnia</taxon>
        <taxon>Daphnia similis group</taxon>
    </lineage>
</organism>
<dbReference type="GO" id="GO:0005929">
    <property type="term" value="C:cilium"/>
    <property type="evidence" value="ECO:0007669"/>
    <property type="project" value="GOC"/>
</dbReference>
<feature type="coiled-coil region" evidence="1">
    <location>
        <begin position="859"/>
        <end position="900"/>
    </location>
</feature>
<keyword evidence="4" id="KW-1185">Reference proteome</keyword>
<comment type="caution">
    <text evidence="3">The sequence shown here is derived from an EMBL/GenBank/DDBJ whole genome shotgun (WGS) entry which is preliminary data.</text>
</comment>
<feature type="compositionally biased region" description="Polar residues" evidence="2">
    <location>
        <begin position="139"/>
        <end position="149"/>
    </location>
</feature>
<sequence length="906" mass="105312">MPIKFRSKNETYSSGVPAKQKKIHKATSQVHLTNASQDFGLKGSNMQINFRMGSNRVYEALPIDKPLTISGCKSEDCLHASLRRETLTTRKILSDRPSTALISKRNPYSSSHRQATSSSSSREDRSARPQRDWIPPPQTSRQSWSSSIDSELATVGSYDTATEYSLEDKQSFAVFSSASSDSPERLEPDTSLQDINDPIFEQETPAHNFKKPILSSSYINHDSPTKKESDPKSHQSYAMNEQSQSNNKQSTTTPTLEPMTVQSANSNPCAEANNLQGPSAVADVKADDNGEPVSQASNLIDDSVDEMSSIRSPSGGSEKPIDQSFQLKNQSTKKENNVLSEILNFLEDANSDTPVLRSPLLVINSETESNAEGVLEDPVAKMLVEDKDNKILVVERALQHQRELLARNVKTAKRELNLRCKAQKEEYETNTSRNFQFIQQLVEEKKRLAEKCESLAAEMRQQTIKIENEKRMSDERHNAEIRRLKQALGKDQRSHQEKWLADRTEHIREATARGLEPELRRLMSQHHTELQSLRSIHQEEISRIEQTHLNKTAQQLNALREKMDNDREEACAKEREIMRAKYDKQLDEMEAIHASKCQRMQIEIERERARWSEEESRMKAQEDERMRRLEEKRRKENIAAQQLLQAEIGTLKQQHVEHLAQLRKNWEEEKQEEIRAIKHHFEMDSNERERRLLETQRKERDEDAQKLNSHFSEELKRQHEQWRKMSEEQLERVREKNAEEISRLDQVEFELRNKLVEMRRTLTDRDEELAALRLTLFQIVKENKDIKKTLEKFSAERSDLRKVLQKELEDEFLKLNEEKRELQEDFTRLKSEHRIELNKKISEISNLSATHEQMLGDIHEKVKQAVAKKDDALAQMQEKLKTAISRCQHLEELLDRQQRDLIIRKK</sequence>
<keyword evidence="1" id="KW-0175">Coiled coil</keyword>
<feature type="compositionally biased region" description="Basic and acidic residues" evidence="2">
    <location>
        <begin position="121"/>
        <end position="131"/>
    </location>
</feature>
<feature type="region of interest" description="Disordered" evidence="2">
    <location>
        <begin position="98"/>
        <end position="149"/>
    </location>
</feature>
<evidence type="ECO:0000256" key="1">
    <source>
        <dbReference type="SAM" id="Coils"/>
    </source>
</evidence>
<dbReference type="PANTHER" id="PTHR31540:SF1">
    <property type="entry name" value="CENTROSOMAL PROTEIN OF 131 KDA"/>
    <property type="match status" value="1"/>
</dbReference>
<dbReference type="Proteomes" id="UP000820818">
    <property type="component" value="Linkage Group LG3"/>
</dbReference>
<name>A0AAD5PZ23_9CRUS</name>
<dbReference type="EMBL" id="WJBH02000003">
    <property type="protein sequence ID" value="KAI9560625.1"/>
    <property type="molecule type" value="Genomic_DNA"/>
</dbReference>
<feature type="coiled-coil region" evidence="1">
    <location>
        <begin position="604"/>
        <end position="676"/>
    </location>
</feature>
<feature type="coiled-coil region" evidence="1">
    <location>
        <begin position="395"/>
        <end position="472"/>
    </location>
</feature>
<accession>A0AAD5PZ23</accession>
<evidence type="ECO:0008006" key="5">
    <source>
        <dbReference type="Google" id="ProtNLM"/>
    </source>
</evidence>
<feature type="region of interest" description="Disordered" evidence="2">
    <location>
        <begin position="205"/>
        <end position="322"/>
    </location>
</feature>
<protein>
    <recommendedName>
        <fullName evidence="5">5-azacytidine-induced protein 1</fullName>
    </recommendedName>
</protein>
<evidence type="ECO:0000313" key="4">
    <source>
        <dbReference type="Proteomes" id="UP000820818"/>
    </source>
</evidence>
<feature type="compositionally biased region" description="Basic and acidic residues" evidence="2">
    <location>
        <begin position="223"/>
        <end position="233"/>
    </location>
</feature>